<comment type="caution">
    <text evidence="1">The sequence shown here is derived from an EMBL/GenBank/DDBJ whole genome shotgun (WGS) entry which is preliminary data.</text>
</comment>
<name>A0AAN8Q3N2_PATCE</name>
<dbReference type="Proteomes" id="UP001347796">
    <property type="component" value="Unassembled WGS sequence"/>
</dbReference>
<accession>A0AAN8Q3N2</accession>
<sequence>MFRSKFKCRLGSLIKINQSVIHGQEKPLSLVLKRYLDKRPILAYIRLGQGGVSMAAQSNVTERCLKRHGRWKSEIAKDGYIVDSLDSRLQVTRELQL</sequence>
<protein>
    <submittedName>
        <fullName evidence="1">Uncharacterized protein</fullName>
    </submittedName>
</protein>
<organism evidence="1 2">
    <name type="scientific">Patella caerulea</name>
    <name type="common">Rayed Mediterranean limpet</name>
    <dbReference type="NCBI Taxonomy" id="87958"/>
    <lineage>
        <taxon>Eukaryota</taxon>
        <taxon>Metazoa</taxon>
        <taxon>Spiralia</taxon>
        <taxon>Lophotrochozoa</taxon>
        <taxon>Mollusca</taxon>
        <taxon>Gastropoda</taxon>
        <taxon>Patellogastropoda</taxon>
        <taxon>Patelloidea</taxon>
        <taxon>Patellidae</taxon>
        <taxon>Patella</taxon>
    </lineage>
</organism>
<dbReference type="EMBL" id="JAZGQO010000006">
    <property type="protein sequence ID" value="KAK6186341.1"/>
    <property type="molecule type" value="Genomic_DNA"/>
</dbReference>
<evidence type="ECO:0000313" key="1">
    <source>
        <dbReference type="EMBL" id="KAK6186341.1"/>
    </source>
</evidence>
<proteinExistence type="predicted"/>
<keyword evidence="2" id="KW-1185">Reference proteome</keyword>
<reference evidence="1 2" key="1">
    <citation type="submission" date="2024-01" db="EMBL/GenBank/DDBJ databases">
        <title>The genome of the rayed Mediterranean limpet Patella caerulea (Linnaeus, 1758).</title>
        <authorList>
            <person name="Anh-Thu Weber A."/>
            <person name="Halstead-Nussloch G."/>
        </authorList>
    </citation>
    <scope>NUCLEOTIDE SEQUENCE [LARGE SCALE GENOMIC DNA]</scope>
    <source>
        <strain evidence="1">AATW-2023a</strain>
        <tissue evidence="1">Whole specimen</tissue>
    </source>
</reference>
<dbReference type="AlphaFoldDB" id="A0AAN8Q3N2"/>
<gene>
    <name evidence="1" type="ORF">SNE40_008393</name>
</gene>
<evidence type="ECO:0000313" key="2">
    <source>
        <dbReference type="Proteomes" id="UP001347796"/>
    </source>
</evidence>